<comment type="caution">
    <text evidence="2">The sequence shown here is derived from an EMBL/GenBank/DDBJ whole genome shotgun (WGS) entry which is preliminary data.</text>
</comment>
<name>A0A7V8VAV9_9BACT</name>
<evidence type="ECO:0000313" key="2">
    <source>
        <dbReference type="EMBL" id="MBA2224670.1"/>
    </source>
</evidence>
<proteinExistence type="predicted"/>
<gene>
    <name evidence="2" type="ORF">H0921_00670</name>
</gene>
<dbReference type="Proteomes" id="UP000542342">
    <property type="component" value="Unassembled WGS sequence"/>
</dbReference>
<sequence>MAKTGTVHRVVPLPEPLREAMQKARDAKGETNAAFVAGAVADHLARLVEGLEALGYGRLRGKRRPARLPFSEEAGTLQALREASDKVQIPAIQLLLLCLAAATTDQPAKPKRRGRRKAVRPDDE</sequence>
<dbReference type="AlphaFoldDB" id="A0A7V8VAV9"/>
<keyword evidence="3" id="KW-1185">Reference proteome</keyword>
<feature type="region of interest" description="Disordered" evidence="1">
    <location>
        <begin position="105"/>
        <end position="124"/>
    </location>
</feature>
<evidence type="ECO:0000313" key="3">
    <source>
        <dbReference type="Proteomes" id="UP000542342"/>
    </source>
</evidence>
<accession>A0A7V8VAV9</accession>
<organism evidence="2 3">
    <name type="scientific">Thermogemmata fonticola</name>
    <dbReference type="NCBI Taxonomy" id="2755323"/>
    <lineage>
        <taxon>Bacteria</taxon>
        <taxon>Pseudomonadati</taxon>
        <taxon>Planctomycetota</taxon>
        <taxon>Planctomycetia</taxon>
        <taxon>Gemmatales</taxon>
        <taxon>Gemmataceae</taxon>
        <taxon>Thermogemmata</taxon>
    </lineage>
</organism>
<feature type="compositionally biased region" description="Basic residues" evidence="1">
    <location>
        <begin position="109"/>
        <end position="118"/>
    </location>
</feature>
<dbReference type="RefSeq" id="WP_194536104.1">
    <property type="nucleotide sequence ID" value="NZ_JACEFB010000001.1"/>
</dbReference>
<evidence type="ECO:0000256" key="1">
    <source>
        <dbReference type="SAM" id="MobiDB-lite"/>
    </source>
</evidence>
<reference evidence="2 3" key="1">
    <citation type="submission" date="2020-07" db="EMBL/GenBank/DDBJ databases">
        <title>Thermogemmata thermophila gen. nov., sp. nov., a novel moderate thermophilic planctomycete from a Kamchatka hot spring.</title>
        <authorList>
            <person name="Elcheninov A.G."/>
            <person name="Podosokorskaya O.A."/>
            <person name="Kovaleva O.L."/>
            <person name="Novikov A."/>
            <person name="Bonch-Osmolovskaya E.A."/>
            <person name="Toshchakov S.V."/>
            <person name="Kublanov I.V."/>
        </authorList>
    </citation>
    <scope>NUCLEOTIDE SEQUENCE [LARGE SCALE GENOMIC DNA]</scope>
    <source>
        <strain evidence="2 3">2918</strain>
    </source>
</reference>
<dbReference type="EMBL" id="JACEFB010000001">
    <property type="protein sequence ID" value="MBA2224670.1"/>
    <property type="molecule type" value="Genomic_DNA"/>
</dbReference>
<protein>
    <submittedName>
        <fullName evidence="2">Uncharacterized protein</fullName>
    </submittedName>
</protein>